<dbReference type="SUPFAM" id="SSF52540">
    <property type="entry name" value="P-loop containing nucleoside triphosphate hydrolases"/>
    <property type="match status" value="1"/>
</dbReference>
<protein>
    <recommendedName>
        <fullName evidence="3">AAA+ ATPase domain-containing protein</fullName>
    </recommendedName>
</protein>
<dbReference type="Pfam" id="PF05621">
    <property type="entry name" value="TniB"/>
    <property type="match status" value="1"/>
</dbReference>
<dbReference type="InterPro" id="IPR008868">
    <property type="entry name" value="TniB"/>
</dbReference>
<proteinExistence type="predicted"/>
<dbReference type="InterPro" id="IPR027417">
    <property type="entry name" value="P-loop_NTPase"/>
</dbReference>
<dbReference type="Proteomes" id="UP000037511">
    <property type="component" value="Unassembled WGS sequence"/>
</dbReference>
<evidence type="ECO:0008006" key="3">
    <source>
        <dbReference type="Google" id="ProtNLM"/>
    </source>
</evidence>
<organism evidence="1 2">
    <name type="scientific">Achromobacter spanius</name>
    <dbReference type="NCBI Taxonomy" id="217203"/>
    <lineage>
        <taxon>Bacteria</taxon>
        <taxon>Pseudomonadati</taxon>
        <taxon>Pseudomonadota</taxon>
        <taxon>Betaproteobacteria</taxon>
        <taxon>Burkholderiales</taxon>
        <taxon>Alcaligenaceae</taxon>
        <taxon>Achromobacter</taxon>
    </lineage>
</organism>
<accession>A0AAW3I8X4</accession>
<evidence type="ECO:0000313" key="1">
    <source>
        <dbReference type="EMBL" id="KNE29079.1"/>
    </source>
</evidence>
<sequence length="296" mass="32313">MTTYSESALRAGREIAGIIVPHSNFVRVLDYVRNAIQIGAQTGVFAGVRISASSGSGKTLLMEHLADVLGQEHGSHGNVPLIAGSLKEDPSVSHIQGELLSKFKYAMTSPDLPATSKARANNSDVNQVLVNCIKSRGVRIIVLDEFQHVYLASGTKVATHMIDWLKRLINATRVPVALLGTEMMDRLDTIDPQLTSRIPTHIKLPPFRLGPEWLGFLRGFSESCKVVDLSPIYRTFPSAMFAATSGSPRLLKGLLVQAVMLAVDEKEQVMTPTRMSLAYEYQTGVHTAEENPFASL</sequence>
<gene>
    <name evidence="1" type="ORF">AFM18_04400</name>
</gene>
<evidence type="ECO:0000313" key="2">
    <source>
        <dbReference type="Proteomes" id="UP000037511"/>
    </source>
</evidence>
<name>A0AAW3I8X4_9BURK</name>
<dbReference type="EMBL" id="LGVG01000003">
    <property type="protein sequence ID" value="KNE29079.1"/>
    <property type="molecule type" value="Genomic_DNA"/>
</dbReference>
<dbReference type="RefSeq" id="WP_198158133.1">
    <property type="nucleotide sequence ID" value="NZ_LGVG01000003.1"/>
</dbReference>
<reference evidence="1 2" key="1">
    <citation type="submission" date="2015-07" db="EMBL/GenBank/DDBJ databases">
        <title>Draft genome of Achromobacter spanius.</title>
        <authorList>
            <person name="Wang X."/>
        </authorList>
    </citation>
    <scope>NUCLEOTIDE SEQUENCE [LARGE SCALE GENOMIC DNA]</scope>
    <source>
        <strain evidence="1 2">CGMCC9173</strain>
    </source>
</reference>
<comment type="caution">
    <text evidence="1">The sequence shown here is derived from an EMBL/GenBank/DDBJ whole genome shotgun (WGS) entry which is preliminary data.</text>
</comment>
<dbReference type="AlphaFoldDB" id="A0AAW3I8X4"/>
<dbReference type="Gene3D" id="3.40.50.300">
    <property type="entry name" value="P-loop containing nucleotide triphosphate hydrolases"/>
    <property type="match status" value="1"/>
</dbReference>